<dbReference type="InterPro" id="IPR007159">
    <property type="entry name" value="SpoVT-AbrB_dom"/>
</dbReference>
<dbReference type="PANTHER" id="PTHR34860:SF6">
    <property type="entry name" value="REPRESSOR-LIKE PROTEIN SSO7C3"/>
    <property type="match status" value="1"/>
</dbReference>
<dbReference type="Pfam" id="PF04014">
    <property type="entry name" value="MazE_antitoxin"/>
    <property type="match status" value="1"/>
</dbReference>
<organism evidence="3 4">
    <name type="scientific">Saccharomonospora marina XMU15</name>
    <dbReference type="NCBI Taxonomy" id="882083"/>
    <lineage>
        <taxon>Bacteria</taxon>
        <taxon>Bacillati</taxon>
        <taxon>Actinomycetota</taxon>
        <taxon>Actinomycetes</taxon>
        <taxon>Pseudonocardiales</taxon>
        <taxon>Pseudonocardiaceae</taxon>
        <taxon>Saccharomonospora</taxon>
    </lineage>
</organism>
<dbReference type="Gene3D" id="2.10.260.10">
    <property type="match status" value="1"/>
</dbReference>
<keyword evidence="4" id="KW-1185">Reference proteome</keyword>
<proteinExistence type="predicted"/>
<feature type="domain" description="SpoVT-AbrB" evidence="2">
    <location>
        <begin position="17"/>
        <end position="63"/>
    </location>
</feature>
<dbReference type="STRING" id="882083.SacmaDRAFT_2355"/>
<dbReference type="InterPro" id="IPR037914">
    <property type="entry name" value="SpoVT-AbrB_sf"/>
</dbReference>
<sequence>MDAEGLPPSPGKFAGTVKVGEKGQIVIPKGARDLFGIKPGDTLLLLADIEQGIAIVRQDVFDRFIARAMPSGPPTIPSEDDAERADDQK</sequence>
<dbReference type="HOGENOM" id="CLU_158484_4_3_11"/>
<dbReference type="GO" id="GO:0003677">
    <property type="term" value="F:DNA binding"/>
    <property type="evidence" value="ECO:0007669"/>
    <property type="project" value="InterPro"/>
</dbReference>
<dbReference type="NCBIfam" id="TIGR01439">
    <property type="entry name" value="lp_hng_hel_AbrB"/>
    <property type="match status" value="1"/>
</dbReference>
<gene>
    <name evidence="3" type="ORF">SacmaDRAFT_2355</name>
</gene>
<dbReference type="eggNOG" id="COG2002">
    <property type="taxonomic scope" value="Bacteria"/>
</dbReference>
<accession>H5WXJ8</accession>
<protein>
    <submittedName>
        <fullName evidence="3">Looped-hinge helix DNA binding domain, AbrB family</fullName>
    </submittedName>
</protein>
<evidence type="ECO:0000313" key="4">
    <source>
        <dbReference type="Proteomes" id="UP000004926"/>
    </source>
</evidence>
<dbReference type="SUPFAM" id="SSF89447">
    <property type="entry name" value="AbrB/MazE/MraZ-like"/>
    <property type="match status" value="1"/>
</dbReference>
<evidence type="ECO:0000313" key="3">
    <source>
        <dbReference type="EMBL" id="EHR50601.1"/>
    </source>
</evidence>
<evidence type="ECO:0000259" key="2">
    <source>
        <dbReference type="SMART" id="SM00966"/>
    </source>
</evidence>
<reference evidence="3 4" key="1">
    <citation type="journal article" date="2012" name="Stand. Genomic Sci.">
        <title>Genome sequence of the ocean sediment bacterium Saccharomonospora marina type strain (XMU15(T)).</title>
        <authorList>
            <person name="Klenk H.P."/>
            <person name="Lu M."/>
            <person name="Lucas S."/>
            <person name="Lapidus A."/>
            <person name="Copeland A."/>
            <person name="Pitluck S."/>
            <person name="Goodwin L.A."/>
            <person name="Han C."/>
            <person name="Tapia R."/>
            <person name="Brambilla E.M."/>
            <person name="Potter G."/>
            <person name="Land M."/>
            <person name="Ivanova N."/>
            <person name="Rohde M."/>
            <person name="Goker M."/>
            <person name="Detter J.C."/>
            <person name="Li W.J."/>
            <person name="Kyrpides N.C."/>
            <person name="Woyke T."/>
        </authorList>
    </citation>
    <scope>NUCLEOTIDE SEQUENCE [LARGE SCALE GENOMIC DNA]</scope>
    <source>
        <strain evidence="3 4">XMU15</strain>
    </source>
</reference>
<dbReference type="AlphaFoldDB" id="H5WXJ8"/>
<dbReference type="InterPro" id="IPR052975">
    <property type="entry name" value="Repressor-like_regulatory"/>
</dbReference>
<feature type="compositionally biased region" description="Acidic residues" evidence="1">
    <location>
        <begin position="78"/>
        <end position="89"/>
    </location>
</feature>
<evidence type="ECO:0000256" key="1">
    <source>
        <dbReference type="SAM" id="MobiDB-lite"/>
    </source>
</evidence>
<dbReference type="PANTHER" id="PTHR34860">
    <property type="entry name" value="REPRESSOR-LIKE PROTEIN SSO7C3"/>
    <property type="match status" value="1"/>
</dbReference>
<name>H5WXJ8_9PSEU</name>
<dbReference type="EMBL" id="CM001439">
    <property type="protein sequence ID" value="EHR50601.1"/>
    <property type="molecule type" value="Genomic_DNA"/>
</dbReference>
<dbReference type="SMART" id="SM00966">
    <property type="entry name" value="SpoVT_AbrB"/>
    <property type="match status" value="1"/>
</dbReference>
<dbReference type="Proteomes" id="UP000004926">
    <property type="component" value="Chromosome"/>
</dbReference>
<dbReference type="OrthoDB" id="9812495at2"/>
<feature type="region of interest" description="Disordered" evidence="1">
    <location>
        <begin position="69"/>
        <end position="89"/>
    </location>
</feature>
<dbReference type="RefSeq" id="WP_009153986.1">
    <property type="nucleotide sequence ID" value="NZ_CM001439.1"/>
</dbReference>